<protein>
    <recommendedName>
        <fullName evidence="3">Reticulon-4-interacting protein 1, mitochondrial</fullName>
    </recommendedName>
</protein>
<name>A0A5B7H3T0_PORTR</name>
<comment type="caution">
    <text evidence="1">The sequence shown here is derived from an EMBL/GenBank/DDBJ whole genome shotgun (WGS) entry which is preliminary data.</text>
</comment>
<dbReference type="Proteomes" id="UP000324222">
    <property type="component" value="Unassembled WGS sequence"/>
</dbReference>
<evidence type="ECO:0000313" key="2">
    <source>
        <dbReference type="Proteomes" id="UP000324222"/>
    </source>
</evidence>
<dbReference type="Gene3D" id="3.90.180.10">
    <property type="entry name" value="Medium-chain alcohol dehydrogenases, catalytic domain"/>
    <property type="match status" value="1"/>
</dbReference>
<dbReference type="InterPro" id="IPR011032">
    <property type="entry name" value="GroES-like_sf"/>
</dbReference>
<accession>A0A5B7H3T0</accession>
<dbReference type="EMBL" id="VSRR010023742">
    <property type="protein sequence ID" value="MPC65732.1"/>
    <property type="molecule type" value="Genomic_DNA"/>
</dbReference>
<evidence type="ECO:0000313" key="1">
    <source>
        <dbReference type="EMBL" id="MPC65732.1"/>
    </source>
</evidence>
<dbReference type="SUPFAM" id="SSF50129">
    <property type="entry name" value="GroES-like"/>
    <property type="match status" value="1"/>
</dbReference>
<dbReference type="OrthoDB" id="48317at2759"/>
<organism evidence="1 2">
    <name type="scientific">Portunus trituberculatus</name>
    <name type="common">Swimming crab</name>
    <name type="synonym">Neptunus trituberculatus</name>
    <dbReference type="NCBI Taxonomy" id="210409"/>
    <lineage>
        <taxon>Eukaryota</taxon>
        <taxon>Metazoa</taxon>
        <taxon>Ecdysozoa</taxon>
        <taxon>Arthropoda</taxon>
        <taxon>Crustacea</taxon>
        <taxon>Multicrustacea</taxon>
        <taxon>Malacostraca</taxon>
        <taxon>Eumalacostraca</taxon>
        <taxon>Eucarida</taxon>
        <taxon>Decapoda</taxon>
        <taxon>Pleocyemata</taxon>
        <taxon>Brachyura</taxon>
        <taxon>Eubrachyura</taxon>
        <taxon>Portunoidea</taxon>
        <taxon>Portunidae</taxon>
        <taxon>Portuninae</taxon>
        <taxon>Portunus</taxon>
    </lineage>
</organism>
<gene>
    <name evidence="1" type="ORF">E2C01_059868</name>
</gene>
<keyword evidence="2" id="KW-1185">Reference proteome</keyword>
<reference evidence="1 2" key="1">
    <citation type="submission" date="2019-05" db="EMBL/GenBank/DDBJ databases">
        <title>Another draft genome of Portunus trituberculatus and its Hox gene families provides insights of decapod evolution.</title>
        <authorList>
            <person name="Jeong J.-H."/>
            <person name="Song I."/>
            <person name="Kim S."/>
            <person name="Choi T."/>
            <person name="Kim D."/>
            <person name="Ryu S."/>
            <person name="Kim W."/>
        </authorList>
    </citation>
    <scope>NUCLEOTIDE SEQUENCE [LARGE SCALE GENOMIC DNA]</scope>
    <source>
        <tissue evidence="1">Muscle</tissue>
    </source>
</reference>
<evidence type="ECO:0008006" key="3">
    <source>
        <dbReference type="Google" id="ProtNLM"/>
    </source>
</evidence>
<dbReference type="AlphaFoldDB" id="A0A5B7H3T0"/>
<sequence>MLDAQTTQKKAKDKVWKKLIKQRNDNNRQQYKDTVHQKVEVAPNLRMHAWQTYGYDSVEGLVLEQVRVPPVLRPLDLLVKIHAASINPIDTAIFGEQPSSLYNGVHLCHC</sequence>
<proteinExistence type="predicted"/>